<dbReference type="InParanoid" id="B7Q6U1"/>
<dbReference type="VEuPathDB" id="VectorBase:ISCI010938"/>
<dbReference type="EMBL" id="DS870229">
    <property type="protein sequence ID" value="EEC14563.1"/>
    <property type="molecule type" value="Genomic_DNA"/>
</dbReference>
<dbReference type="EMBL" id="ABJB010224471">
    <property type="status" value="NOT_ANNOTATED_CDS"/>
    <property type="molecule type" value="Genomic_DNA"/>
</dbReference>
<dbReference type="AlphaFoldDB" id="B7Q6U1"/>
<feature type="region of interest" description="Disordered" evidence="1">
    <location>
        <begin position="230"/>
        <end position="256"/>
    </location>
</feature>
<accession>B7Q6U1</accession>
<name>B7Q6U1_IXOSC</name>
<reference evidence="2 4" key="1">
    <citation type="submission" date="2008-03" db="EMBL/GenBank/DDBJ databases">
        <title>Annotation of Ixodes scapularis.</title>
        <authorList>
            <consortium name="Ixodes scapularis Genome Project Consortium"/>
            <person name="Caler E."/>
            <person name="Hannick L.I."/>
            <person name="Bidwell S."/>
            <person name="Joardar V."/>
            <person name="Thiagarajan M."/>
            <person name="Amedeo P."/>
            <person name="Galinsky K.J."/>
            <person name="Schobel S."/>
            <person name="Inman J."/>
            <person name="Hostetler J."/>
            <person name="Miller J."/>
            <person name="Hammond M."/>
            <person name="Megy K."/>
            <person name="Lawson D."/>
            <person name="Kodira C."/>
            <person name="Sutton G."/>
            <person name="Meyer J."/>
            <person name="Hill C.A."/>
            <person name="Birren B."/>
            <person name="Nene V."/>
            <person name="Collins F."/>
            <person name="Alarcon-Chaidez F."/>
            <person name="Wikel S."/>
            <person name="Strausberg R."/>
        </authorList>
    </citation>
    <scope>NUCLEOTIDE SEQUENCE [LARGE SCALE GENOMIC DNA]</scope>
    <source>
        <strain evidence="4">Wikel</strain>
        <strain evidence="2">Wikel colony</strain>
    </source>
</reference>
<evidence type="ECO:0000313" key="3">
    <source>
        <dbReference type="EnsemblMetazoa" id="ISCW010938-PA"/>
    </source>
</evidence>
<evidence type="ECO:0000313" key="2">
    <source>
        <dbReference type="EMBL" id="EEC14563.1"/>
    </source>
</evidence>
<reference evidence="3" key="2">
    <citation type="submission" date="2020-05" db="UniProtKB">
        <authorList>
            <consortium name="EnsemblMetazoa"/>
        </authorList>
    </citation>
    <scope>IDENTIFICATION</scope>
    <source>
        <strain evidence="3">wikel</strain>
    </source>
</reference>
<proteinExistence type="predicted"/>
<dbReference type="EMBL" id="ABJB010083159">
    <property type="status" value="NOT_ANNOTATED_CDS"/>
    <property type="molecule type" value="Genomic_DNA"/>
</dbReference>
<evidence type="ECO:0000256" key="1">
    <source>
        <dbReference type="SAM" id="MobiDB-lite"/>
    </source>
</evidence>
<dbReference type="HOGENOM" id="CLU_1086966_0_0_1"/>
<dbReference type="PaxDb" id="6945-B7Q6U1"/>
<dbReference type="Proteomes" id="UP000001555">
    <property type="component" value="Unassembled WGS sequence"/>
</dbReference>
<protein>
    <submittedName>
        <fullName evidence="2 3">Uncharacterized protein</fullName>
    </submittedName>
</protein>
<keyword evidence="4" id="KW-1185">Reference proteome</keyword>
<organism>
    <name type="scientific">Ixodes scapularis</name>
    <name type="common">Black-legged tick</name>
    <name type="synonym">Deer tick</name>
    <dbReference type="NCBI Taxonomy" id="6945"/>
    <lineage>
        <taxon>Eukaryota</taxon>
        <taxon>Metazoa</taxon>
        <taxon>Ecdysozoa</taxon>
        <taxon>Arthropoda</taxon>
        <taxon>Chelicerata</taxon>
        <taxon>Arachnida</taxon>
        <taxon>Acari</taxon>
        <taxon>Parasitiformes</taxon>
        <taxon>Ixodida</taxon>
        <taxon>Ixodoidea</taxon>
        <taxon>Ixodidae</taxon>
        <taxon>Ixodinae</taxon>
        <taxon>Ixodes</taxon>
    </lineage>
</organism>
<gene>
    <name evidence="2" type="ORF">IscW_ISCW010938</name>
</gene>
<sequence>MTVKFHILSNTSSFLYSARQNKGNESGSVQRLKDGETKEAFESYTAVLTGAEPRVKANVKESLPLDCFAPFAEPTSPCAAFLLCCDIGGACPAWLCSQGCFLAGAWVPRGELSFSSQPLDDDPSQPTKNHPLGTGLSLDLLHKSVVWDTWLSLTPPAVEPTRRFGRFLRDGPLLRLGLVVIGRLSVLLSFFRGAPRVPHKYHTHHTYHKLHHHHKVYIPVHHHTQKVIYKHHGHGGGRHGYGGGGHDYGHDDHYDR</sequence>
<feature type="compositionally biased region" description="Basic and acidic residues" evidence="1">
    <location>
        <begin position="247"/>
        <end position="256"/>
    </location>
</feature>
<dbReference type="EnsemblMetazoa" id="ISCW010938-RA">
    <property type="protein sequence ID" value="ISCW010938-PA"/>
    <property type="gene ID" value="ISCW010938"/>
</dbReference>
<dbReference type="VEuPathDB" id="VectorBase:ISCW010938"/>
<evidence type="ECO:0000313" key="4">
    <source>
        <dbReference type="Proteomes" id="UP000001555"/>
    </source>
</evidence>